<dbReference type="CDD" id="cd18808">
    <property type="entry name" value="SF1_C_Upf1"/>
    <property type="match status" value="1"/>
</dbReference>
<protein>
    <recommendedName>
        <fullName evidence="5">DNA2/NAM7 helicase-like C-terminal domain-containing protein</fullName>
    </recommendedName>
</protein>
<keyword evidence="7" id="KW-1185">Reference proteome</keyword>
<evidence type="ECO:0000259" key="5">
    <source>
        <dbReference type="Pfam" id="PF13087"/>
    </source>
</evidence>
<dbReference type="EMBL" id="PJQM01002537">
    <property type="protein sequence ID" value="RCH94610.1"/>
    <property type="molecule type" value="Genomic_DNA"/>
</dbReference>
<dbReference type="InterPro" id="IPR047187">
    <property type="entry name" value="SF1_C_Upf1"/>
</dbReference>
<dbReference type="InterPro" id="IPR027417">
    <property type="entry name" value="P-loop_NTPase"/>
</dbReference>
<dbReference type="PANTHER" id="PTHR43788">
    <property type="entry name" value="DNA2/NAM7 HELICASE FAMILY MEMBER"/>
    <property type="match status" value="1"/>
</dbReference>
<organism evidence="6 7">
    <name type="scientific">Rhizopus stolonifer</name>
    <name type="common">Rhizopus nigricans</name>
    <dbReference type="NCBI Taxonomy" id="4846"/>
    <lineage>
        <taxon>Eukaryota</taxon>
        <taxon>Fungi</taxon>
        <taxon>Fungi incertae sedis</taxon>
        <taxon>Mucoromycota</taxon>
        <taxon>Mucoromycotina</taxon>
        <taxon>Mucoromycetes</taxon>
        <taxon>Mucorales</taxon>
        <taxon>Mucorineae</taxon>
        <taxon>Rhizopodaceae</taxon>
        <taxon>Rhizopus</taxon>
    </lineage>
</organism>
<dbReference type="Gene3D" id="3.40.50.300">
    <property type="entry name" value="P-loop containing nucleotide triphosphate hydrolases"/>
    <property type="match status" value="2"/>
</dbReference>
<dbReference type="Proteomes" id="UP000253551">
    <property type="component" value="Unassembled WGS sequence"/>
</dbReference>
<dbReference type="STRING" id="4846.A0A367JXF9"/>
<comment type="caution">
    <text evidence="6">The sequence shown here is derived from an EMBL/GenBank/DDBJ whole genome shotgun (WGS) entry which is preliminary data.</text>
</comment>
<keyword evidence="3" id="KW-0347">Helicase</keyword>
<reference evidence="6 7" key="1">
    <citation type="journal article" date="2018" name="G3 (Bethesda)">
        <title>Phylogenetic and Phylogenomic Definition of Rhizopus Species.</title>
        <authorList>
            <person name="Gryganskyi A.P."/>
            <person name="Golan J."/>
            <person name="Dolatabadi S."/>
            <person name="Mondo S."/>
            <person name="Robb S."/>
            <person name="Idnurm A."/>
            <person name="Muszewska A."/>
            <person name="Steczkiewicz K."/>
            <person name="Masonjones S."/>
            <person name="Liao H.L."/>
            <person name="Gajdeczka M.T."/>
            <person name="Anike F."/>
            <person name="Vuek A."/>
            <person name="Anishchenko I.M."/>
            <person name="Voigt K."/>
            <person name="de Hoog G.S."/>
            <person name="Smith M.E."/>
            <person name="Heitman J."/>
            <person name="Vilgalys R."/>
            <person name="Stajich J.E."/>
        </authorList>
    </citation>
    <scope>NUCLEOTIDE SEQUENCE [LARGE SCALE GENOMIC DNA]</scope>
    <source>
        <strain evidence="6 7">LSU 92-RS-03</strain>
    </source>
</reference>
<dbReference type="OrthoDB" id="6513042at2759"/>
<dbReference type="GO" id="GO:0016787">
    <property type="term" value="F:hydrolase activity"/>
    <property type="evidence" value="ECO:0007669"/>
    <property type="project" value="UniProtKB-KW"/>
</dbReference>
<dbReference type="Pfam" id="PF13087">
    <property type="entry name" value="AAA_12"/>
    <property type="match status" value="1"/>
</dbReference>
<dbReference type="SUPFAM" id="SSF52540">
    <property type="entry name" value="P-loop containing nucleoside triphosphate hydrolases"/>
    <property type="match status" value="1"/>
</dbReference>
<dbReference type="InterPro" id="IPR050534">
    <property type="entry name" value="Coronavir_polyprotein_1ab"/>
</dbReference>
<evidence type="ECO:0000313" key="7">
    <source>
        <dbReference type="Proteomes" id="UP000253551"/>
    </source>
</evidence>
<dbReference type="GO" id="GO:0043139">
    <property type="term" value="F:5'-3' DNA helicase activity"/>
    <property type="evidence" value="ECO:0007669"/>
    <property type="project" value="TreeGrafter"/>
</dbReference>
<gene>
    <name evidence="6" type="ORF">CU098_000088</name>
</gene>
<evidence type="ECO:0000256" key="2">
    <source>
        <dbReference type="ARBA" id="ARBA00022801"/>
    </source>
</evidence>
<feature type="domain" description="DNA2/NAM7 helicase-like C-terminal" evidence="5">
    <location>
        <begin position="156"/>
        <end position="347"/>
    </location>
</feature>
<dbReference type="GO" id="GO:0005524">
    <property type="term" value="F:ATP binding"/>
    <property type="evidence" value="ECO:0007669"/>
    <property type="project" value="UniProtKB-KW"/>
</dbReference>
<evidence type="ECO:0000313" key="6">
    <source>
        <dbReference type="EMBL" id="RCH94610.1"/>
    </source>
</evidence>
<dbReference type="InterPro" id="IPR041679">
    <property type="entry name" value="DNA2/NAM7-like_C"/>
</dbReference>
<evidence type="ECO:0000256" key="1">
    <source>
        <dbReference type="ARBA" id="ARBA00022741"/>
    </source>
</evidence>
<name>A0A367JXF9_RHIST</name>
<dbReference type="AlphaFoldDB" id="A0A367JXF9"/>
<dbReference type="PANTHER" id="PTHR43788:SF8">
    <property type="entry name" value="DNA-BINDING PROTEIN SMUBP-2"/>
    <property type="match status" value="1"/>
</dbReference>
<keyword evidence="2" id="KW-0378">Hydrolase</keyword>
<sequence>MYVCDGPPESLAQSSILCERWDYSITKVNQYRTQDPGRVFVVGATNWKWNKIRDKWKTFEGCSMMIMDESTQLLVSDALLAVACLKRPNGKLIVAGDHMQLGPIMKHNYSDIRTTIQDPMLYGSIQQCLMRNSKNHAIPIREFLMQKGALHDFGPNTLQLKDNWRMNEGLNQFFQHVYGPDYTARYPRIKLHLDWNQLSRDMVDHTRLPLIKSILDPLKPISLVKLKHTTEYDAIQEEGRMVQLIVAYYLSSKIKNVPRSETPIHRDPNEPNVMIVTPYHQQRIEIQRRLSQLGSRIKVDTVEKIQGQECDLVIACFSFVRSAASSYEFLRDFRRWNVALSRTSRTIVGSNHGRSVEFF</sequence>
<proteinExistence type="predicted"/>
<accession>A0A367JXF9</accession>
<evidence type="ECO:0000256" key="3">
    <source>
        <dbReference type="ARBA" id="ARBA00022806"/>
    </source>
</evidence>
<keyword evidence="1" id="KW-0547">Nucleotide-binding</keyword>
<evidence type="ECO:0000256" key="4">
    <source>
        <dbReference type="ARBA" id="ARBA00022840"/>
    </source>
</evidence>
<keyword evidence="4" id="KW-0067">ATP-binding</keyword>